<protein>
    <recommendedName>
        <fullName evidence="3">DUF932 domain-containing protein</fullName>
    </recommendedName>
</protein>
<name>A0ABM5N7J7_EMTOG</name>
<keyword evidence="2" id="KW-1185">Reference proteome</keyword>
<gene>
    <name evidence="1" type="ordered locus">Emtol_0180</name>
</gene>
<dbReference type="Proteomes" id="UP000002875">
    <property type="component" value="Plasmid pEMTOL01"/>
</dbReference>
<proteinExistence type="predicted"/>
<sequence length="271" mass="31356">MESNTLSWDIVEKPIFSNDTVLTSHKAIFRNDTNKLLNVTKQSYTPTSNERFLEVVERMNEITGFPIRCYDEFEGGKKVLAFLECTEPIKVSGYDFTDYMLIGNSHDSSTGFFIGNSSMMIRCKNRFSKIFRQLQIHHTKNHDQKIEGLLKNFETYMQQRQLLFSKMEEMQNVEIDESIKTALVERLVRMSEEEKLGNEELTSRKKNLITNINTCIEKECIVLGDTAFGLVQGITNFTTHVRRNRENVFGNVLGGAARINEEAFRFCEAWV</sequence>
<dbReference type="RefSeq" id="WP_015026198.1">
    <property type="nucleotide sequence ID" value="NC_018742.1"/>
</dbReference>
<organism evidence="1 2">
    <name type="scientific">Emticicia oligotrophica (strain DSM 17448 / CIP 109782 / MTCC 6937 / GPTSA100-15)</name>
    <dbReference type="NCBI Taxonomy" id="929562"/>
    <lineage>
        <taxon>Bacteria</taxon>
        <taxon>Pseudomonadati</taxon>
        <taxon>Bacteroidota</taxon>
        <taxon>Cytophagia</taxon>
        <taxon>Cytophagales</taxon>
        <taxon>Leadbetterellaceae</taxon>
        <taxon>Emticicia</taxon>
    </lineage>
</organism>
<dbReference type="Pfam" id="PF06067">
    <property type="entry name" value="DUF932"/>
    <property type="match status" value="1"/>
</dbReference>
<keyword evidence="1" id="KW-0614">Plasmid</keyword>
<dbReference type="InterPro" id="IPR026325">
    <property type="entry name" value="DUF932"/>
</dbReference>
<evidence type="ECO:0000313" key="2">
    <source>
        <dbReference type="Proteomes" id="UP000002875"/>
    </source>
</evidence>
<geneLocation type="plasmid" evidence="1 2">
    <name>pEMTOL01</name>
</geneLocation>
<reference evidence="1 2" key="1">
    <citation type="submission" date="2011-07" db="EMBL/GenBank/DDBJ databases">
        <title>The complete genome of plasmid 1 of Emticicia oligotrophica DSM 17448.</title>
        <authorList>
            <consortium name="US DOE Joint Genome Institute (JGI-PGF)"/>
            <person name="Lucas S."/>
            <person name="Han J."/>
            <person name="Lapidus A."/>
            <person name="Bruce D."/>
            <person name="Goodwin L."/>
            <person name="Pitluck S."/>
            <person name="Peters L."/>
            <person name="Kyrpides N."/>
            <person name="Mavromatis K."/>
            <person name="Ivanova N."/>
            <person name="Ovchinnikova G."/>
            <person name="Teshima H."/>
            <person name="Detter J.C."/>
            <person name="Tapia R."/>
            <person name="Han C."/>
            <person name="Land M."/>
            <person name="Hauser L."/>
            <person name="Markowitz V."/>
            <person name="Cheng J.-F."/>
            <person name="Hugenholtz P."/>
            <person name="Woyke T."/>
            <person name="Wu D."/>
            <person name="Tindall B."/>
            <person name="Pomrenke H."/>
            <person name="Brambilla E."/>
            <person name="Klenk H.-P."/>
            <person name="Eisen J.A."/>
        </authorList>
    </citation>
    <scope>NUCLEOTIDE SEQUENCE [LARGE SCALE GENOMIC DNA]</scope>
    <source>
        <strain evidence="2">DSM 17448 / GPTSA100-15</strain>
        <plasmid evidence="1 2">pEMTOL01</plasmid>
    </source>
</reference>
<dbReference type="EMBL" id="CP002962">
    <property type="protein sequence ID" value="AFK05452.1"/>
    <property type="molecule type" value="Genomic_DNA"/>
</dbReference>
<accession>A0ABM5N7J7</accession>
<evidence type="ECO:0000313" key="1">
    <source>
        <dbReference type="EMBL" id="AFK05452.1"/>
    </source>
</evidence>
<evidence type="ECO:0008006" key="3">
    <source>
        <dbReference type="Google" id="ProtNLM"/>
    </source>
</evidence>